<gene>
    <name evidence="1" type="ORF">SAMN04488135_101262</name>
</gene>
<dbReference type="AlphaFoldDB" id="A0A1M5MME4"/>
<dbReference type="Proteomes" id="UP000184226">
    <property type="component" value="Unassembled WGS sequence"/>
</dbReference>
<evidence type="ECO:0000313" key="2">
    <source>
        <dbReference type="Proteomes" id="UP000184226"/>
    </source>
</evidence>
<dbReference type="RefSeq" id="WP_073101221.1">
    <property type="nucleotide sequence ID" value="NZ_FQXE01000001.1"/>
</dbReference>
<name>A0A1M5MME4_9BURK</name>
<keyword evidence="2" id="KW-1185">Reference proteome</keyword>
<reference evidence="1 2" key="1">
    <citation type="submission" date="2016-11" db="EMBL/GenBank/DDBJ databases">
        <authorList>
            <person name="Jaros S."/>
            <person name="Januszkiewicz K."/>
            <person name="Wedrychowicz H."/>
        </authorList>
    </citation>
    <scope>NUCLEOTIDE SEQUENCE [LARGE SCALE GENOMIC DNA]</scope>
    <source>
        <strain evidence="1 2">CGMCC 1.10190</strain>
    </source>
</reference>
<organism evidence="1 2">
    <name type="scientific">Pollutimonas bauzanensis</name>
    <dbReference type="NCBI Taxonomy" id="658167"/>
    <lineage>
        <taxon>Bacteria</taxon>
        <taxon>Pseudomonadati</taxon>
        <taxon>Pseudomonadota</taxon>
        <taxon>Betaproteobacteria</taxon>
        <taxon>Burkholderiales</taxon>
        <taxon>Alcaligenaceae</taxon>
        <taxon>Pollutimonas</taxon>
    </lineage>
</organism>
<dbReference type="OrthoDB" id="8689820at2"/>
<proteinExistence type="predicted"/>
<accession>A0A1M5MME4</accession>
<dbReference type="EMBL" id="FQXE01000001">
    <property type="protein sequence ID" value="SHG78415.1"/>
    <property type="molecule type" value="Genomic_DNA"/>
</dbReference>
<protein>
    <submittedName>
        <fullName evidence="1">Uncharacterized protein</fullName>
    </submittedName>
</protein>
<sequence>MSYGKFVGELNKGIEGYIAAYDNKSGHGGCVLHIKGRRTILVPAAVIDHQRPQALILLRAKISEERWEAPHLLLTDRDGKLIFESEVLPAAA</sequence>
<evidence type="ECO:0000313" key="1">
    <source>
        <dbReference type="EMBL" id="SHG78415.1"/>
    </source>
</evidence>